<protein>
    <submittedName>
        <fullName evidence="2">Uncharacterized protein</fullName>
    </submittedName>
</protein>
<feature type="compositionally biased region" description="Acidic residues" evidence="1">
    <location>
        <begin position="33"/>
        <end position="50"/>
    </location>
</feature>
<dbReference type="Proteomes" id="UP001419268">
    <property type="component" value="Unassembled WGS sequence"/>
</dbReference>
<feature type="compositionally biased region" description="Gly residues" evidence="1">
    <location>
        <begin position="57"/>
        <end position="69"/>
    </location>
</feature>
<name>A0AAP0LCH7_9MAGN</name>
<evidence type="ECO:0000313" key="2">
    <source>
        <dbReference type="EMBL" id="KAK9167130.1"/>
    </source>
</evidence>
<gene>
    <name evidence="2" type="ORF">Scep_002321</name>
</gene>
<dbReference type="EMBL" id="JBBNAG010000001">
    <property type="protein sequence ID" value="KAK9167130.1"/>
    <property type="molecule type" value="Genomic_DNA"/>
</dbReference>
<evidence type="ECO:0000313" key="3">
    <source>
        <dbReference type="Proteomes" id="UP001419268"/>
    </source>
</evidence>
<organism evidence="2 3">
    <name type="scientific">Stephania cephalantha</name>
    <dbReference type="NCBI Taxonomy" id="152367"/>
    <lineage>
        <taxon>Eukaryota</taxon>
        <taxon>Viridiplantae</taxon>
        <taxon>Streptophyta</taxon>
        <taxon>Embryophyta</taxon>
        <taxon>Tracheophyta</taxon>
        <taxon>Spermatophyta</taxon>
        <taxon>Magnoliopsida</taxon>
        <taxon>Ranunculales</taxon>
        <taxon>Menispermaceae</taxon>
        <taxon>Menispermoideae</taxon>
        <taxon>Cissampelideae</taxon>
        <taxon>Stephania</taxon>
    </lineage>
</organism>
<sequence>MSTRARKGVLQDEGSHVAEHREMDLIIARGESEGEASESSEDSVGNEEREEDHMGGSSSGGGNRGTRAT</sequence>
<feature type="compositionally biased region" description="Basic and acidic residues" evidence="1">
    <location>
        <begin position="9"/>
        <end position="24"/>
    </location>
</feature>
<dbReference type="AlphaFoldDB" id="A0AAP0LCH7"/>
<comment type="caution">
    <text evidence="2">The sequence shown here is derived from an EMBL/GenBank/DDBJ whole genome shotgun (WGS) entry which is preliminary data.</text>
</comment>
<feature type="region of interest" description="Disordered" evidence="1">
    <location>
        <begin position="1"/>
        <end position="69"/>
    </location>
</feature>
<accession>A0AAP0LCH7</accession>
<reference evidence="2 3" key="1">
    <citation type="submission" date="2024-01" db="EMBL/GenBank/DDBJ databases">
        <title>Genome assemblies of Stephania.</title>
        <authorList>
            <person name="Yang L."/>
        </authorList>
    </citation>
    <scope>NUCLEOTIDE SEQUENCE [LARGE SCALE GENOMIC DNA]</scope>
    <source>
        <strain evidence="2">JXDWG</strain>
        <tissue evidence="2">Leaf</tissue>
    </source>
</reference>
<proteinExistence type="predicted"/>
<evidence type="ECO:0000256" key="1">
    <source>
        <dbReference type="SAM" id="MobiDB-lite"/>
    </source>
</evidence>
<keyword evidence="3" id="KW-1185">Reference proteome</keyword>